<dbReference type="CDD" id="cd03801">
    <property type="entry name" value="GT4_PimA-like"/>
    <property type="match status" value="1"/>
</dbReference>
<evidence type="ECO:0000313" key="3">
    <source>
        <dbReference type="Proteomes" id="UP000501812"/>
    </source>
</evidence>
<dbReference type="EMBL" id="CP051774">
    <property type="protein sequence ID" value="QJE96979.1"/>
    <property type="molecule type" value="Genomic_DNA"/>
</dbReference>
<dbReference type="InterPro" id="IPR001296">
    <property type="entry name" value="Glyco_trans_1"/>
</dbReference>
<evidence type="ECO:0000259" key="1">
    <source>
        <dbReference type="Pfam" id="PF00534"/>
    </source>
</evidence>
<dbReference type="KEGG" id="luo:HHL09_14675"/>
<name>A0A858RKR5_9BACT</name>
<keyword evidence="2" id="KW-0808">Transferase</keyword>
<evidence type="ECO:0000313" key="2">
    <source>
        <dbReference type="EMBL" id="QJE96979.1"/>
    </source>
</evidence>
<organism evidence="2 3">
    <name type="scientific">Luteolibacter luteus</name>
    <dbReference type="NCBI Taxonomy" id="2728835"/>
    <lineage>
        <taxon>Bacteria</taxon>
        <taxon>Pseudomonadati</taxon>
        <taxon>Verrucomicrobiota</taxon>
        <taxon>Verrucomicrobiia</taxon>
        <taxon>Verrucomicrobiales</taxon>
        <taxon>Verrucomicrobiaceae</taxon>
        <taxon>Luteolibacter</taxon>
    </lineage>
</organism>
<dbReference type="GO" id="GO:0016757">
    <property type="term" value="F:glycosyltransferase activity"/>
    <property type="evidence" value="ECO:0007669"/>
    <property type="project" value="InterPro"/>
</dbReference>
<dbReference type="AlphaFoldDB" id="A0A858RKR5"/>
<keyword evidence="3" id="KW-1185">Reference proteome</keyword>
<protein>
    <submittedName>
        <fullName evidence="2">Glycosyltransferase</fullName>
    </submittedName>
</protein>
<reference evidence="2 3" key="1">
    <citation type="submission" date="2020-04" db="EMBL/GenBank/DDBJ databases">
        <title>Luteolibacter sp. G-1-1-1 isolated from soil.</title>
        <authorList>
            <person name="Dahal R.H."/>
        </authorList>
    </citation>
    <scope>NUCLEOTIDE SEQUENCE [LARGE SCALE GENOMIC DNA]</scope>
    <source>
        <strain evidence="2 3">G-1-1-1</strain>
    </source>
</reference>
<dbReference type="SUPFAM" id="SSF53756">
    <property type="entry name" value="UDP-Glycosyltransferase/glycogen phosphorylase"/>
    <property type="match status" value="1"/>
</dbReference>
<dbReference type="PANTHER" id="PTHR12526">
    <property type="entry name" value="GLYCOSYLTRANSFERASE"/>
    <property type="match status" value="1"/>
</dbReference>
<feature type="domain" description="Glycosyl transferase family 1" evidence="1">
    <location>
        <begin position="246"/>
        <end position="390"/>
    </location>
</feature>
<sequence length="419" mass="46299">MRVLLSAYYCSPYKGGESAVGWNTAIELAKHHDVTVICGDLSPASPTAKDIERYSREVGLPPRLRFKHVQAGALSRAIHDLHALPGLWFLYYKSYQLWQQQVLGVARDLHAELPFDVVHHVTVIGFREPGYLWKLGIPFFWGPVSGSPMVPASFIGDFGRKEQLRWRIRNFFNRRQMTGGGRPAQAARAASKIWAVCREDREMFQRWGVKADPMLEVGAQSDLPKAGIKELRDGEILRICWSGLFQGIKALPVLLTALQGVKGRVELEVLGDGVEGERWKNLASSLGVEACVKWRGMLPRSEALEVMAGCHVLVHTSIKEATASVLLEALERGLPVICHDACGMGTAVTEGCGIKIPLVDFQTSVSGVEQALVRLLEDPVLLAALSKGAIQRAEELTWRSKGLEISMAYEHACTAKLNR</sequence>
<dbReference type="RefSeq" id="WP_169455379.1">
    <property type="nucleotide sequence ID" value="NZ_CP051774.1"/>
</dbReference>
<dbReference type="Proteomes" id="UP000501812">
    <property type="component" value="Chromosome"/>
</dbReference>
<accession>A0A858RKR5</accession>
<proteinExistence type="predicted"/>
<gene>
    <name evidence="2" type="ORF">HHL09_14675</name>
</gene>
<dbReference type="Pfam" id="PF00534">
    <property type="entry name" value="Glycos_transf_1"/>
    <property type="match status" value="1"/>
</dbReference>
<dbReference type="Gene3D" id="3.40.50.2000">
    <property type="entry name" value="Glycogen Phosphorylase B"/>
    <property type="match status" value="2"/>
</dbReference>